<accession>A0AAU9JF34</accession>
<gene>
    <name evidence="1" type="ORF">BSTOLATCC_MIC36056</name>
</gene>
<reference evidence="1" key="1">
    <citation type="submission" date="2021-09" db="EMBL/GenBank/DDBJ databases">
        <authorList>
            <consortium name="AG Swart"/>
            <person name="Singh M."/>
            <person name="Singh A."/>
            <person name="Seah K."/>
            <person name="Emmerich C."/>
        </authorList>
    </citation>
    <scope>NUCLEOTIDE SEQUENCE</scope>
    <source>
        <strain evidence="1">ATCC30299</strain>
    </source>
</reference>
<dbReference type="Proteomes" id="UP001162131">
    <property type="component" value="Unassembled WGS sequence"/>
</dbReference>
<evidence type="ECO:0000313" key="1">
    <source>
        <dbReference type="EMBL" id="CAG9324261.1"/>
    </source>
</evidence>
<name>A0AAU9JF34_9CILI</name>
<dbReference type="EMBL" id="CAJZBQ010000036">
    <property type="protein sequence ID" value="CAG9324261.1"/>
    <property type="molecule type" value="Genomic_DNA"/>
</dbReference>
<comment type="caution">
    <text evidence="1">The sequence shown here is derived from an EMBL/GenBank/DDBJ whole genome shotgun (WGS) entry which is preliminary data.</text>
</comment>
<proteinExistence type="predicted"/>
<dbReference type="AlphaFoldDB" id="A0AAU9JF34"/>
<protein>
    <submittedName>
        <fullName evidence="1">Uncharacterized protein</fullName>
    </submittedName>
</protein>
<sequence>MASWGKRIKIAHVRYLNNIFYSIGHKEIILAHAFAKFKMGKANWEPLNWKIRIKRKLEIADNKAIKLDLQRDICKKRKW</sequence>
<keyword evidence="2" id="KW-1185">Reference proteome</keyword>
<evidence type="ECO:0000313" key="2">
    <source>
        <dbReference type="Proteomes" id="UP001162131"/>
    </source>
</evidence>
<organism evidence="1 2">
    <name type="scientific">Blepharisma stoltei</name>
    <dbReference type="NCBI Taxonomy" id="1481888"/>
    <lineage>
        <taxon>Eukaryota</taxon>
        <taxon>Sar</taxon>
        <taxon>Alveolata</taxon>
        <taxon>Ciliophora</taxon>
        <taxon>Postciliodesmatophora</taxon>
        <taxon>Heterotrichea</taxon>
        <taxon>Heterotrichida</taxon>
        <taxon>Blepharismidae</taxon>
        <taxon>Blepharisma</taxon>
    </lineage>
</organism>